<dbReference type="Gene3D" id="1.10.443.10">
    <property type="entry name" value="Intergrase catalytic core"/>
    <property type="match status" value="1"/>
</dbReference>
<evidence type="ECO:0000313" key="3">
    <source>
        <dbReference type="EMBL" id="KIP08778.1"/>
    </source>
</evidence>
<gene>
    <name evidence="3" type="ORF">PHLGIDRAFT_68737</name>
</gene>
<evidence type="ECO:0000313" key="4">
    <source>
        <dbReference type="Proteomes" id="UP000053257"/>
    </source>
</evidence>
<evidence type="ECO:0008006" key="5">
    <source>
        <dbReference type="Google" id="ProtNLM"/>
    </source>
</evidence>
<proteinExistence type="predicted"/>
<sequence>LLRSLEPRTRKNYGTRLLRFTQFCNLRGIPESQRMPASDALLTTFVAEWSGKVAKTTVESWLAGLSFWHTLNEATWHGGHMLCQILKTIPKKESEKGKKCPPIMLEHLCALRDRLDMRNTFDAAVFAMACVAFWCCRRLGELVIPSKTLFNLARHVVRGAKLGFKCTSGGGEYVNLHLPWTKKTGTKGFNIPITNWGGETASVPAVRQHFEVNSEVPNDALFFAFATRDDLCGWAPMTCDWFLGRCSKVWEAAGLESRTGHCFQIGGATKLLLLGVPPDIVQVLGG</sequence>
<dbReference type="AlphaFoldDB" id="A0A0C3PPC5"/>
<dbReference type="GO" id="GO:0015074">
    <property type="term" value="P:DNA integration"/>
    <property type="evidence" value="ECO:0007669"/>
    <property type="project" value="InterPro"/>
</dbReference>
<evidence type="ECO:0000256" key="2">
    <source>
        <dbReference type="ARBA" id="ARBA00023172"/>
    </source>
</evidence>
<feature type="non-terminal residue" evidence="3">
    <location>
        <position position="1"/>
    </location>
</feature>
<organism evidence="3 4">
    <name type="scientific">Phlebiopsis gigantea (strain 11061_1 CR5-6)</name>
    <name type="common">White-rot fungus</name>
    <name type="synonym">Peniophora gigantea</name>
    <dbReference type="NCBI Taxonomy" id="745531"/>
    <lineage>
        <taxon>Eukaryota</taxon>
        <taxon>Fungi</taxon>
        <taxon>Dikarya</taxon>
        <taxon>Basidiomycota</taxon>
        <taxon>Agaricomycotina</taxon>
        <taxon>Agaricomycetes</taxon>
        <taxon>Polyporales</taxon>
        <taxon>Phanerochaetaceae</taxon>
        <taxon>Phlebiopsis</taxon>
    </lineage>
</organism>
<dbReference type="InterPro" id="IPR013762">
    <property type="entry name" value="Integrase-like_cat_sf"/>
</dbReference>
<dbReference type="InterPro" id="IPR052925">
    <property type="entry name" value="Phage_Integrase-like_Recomb"/>
</dbReference>
<protein>
    <recommendedName>
        <fullName evidence="5">Core-binding (CB) domain-containing protein</fullName>
    </recommendedName>
</protein>
<dbReference type="InterPro" id="IPR011010">
    <property type="entry name" value="DNA_brk_join_enz"/>
</dbReference>
<keyword evidence="4" id="KW-1185">Reference proteome</keyword>
<name>A0A0C3PPC5_PHLG1</name>
<dbReference type="SUPFAM" id="SSF56349">
    <property type="entry name" value="DNA breaking-rejoining enzymes"/>
    <property type="match status" value="1"/>
</dbReference>
<dbReference type="OrthoDB" id="3263117at2759"/>
<dbReference type="HOGENOM" id="CLU_003292_2_0_1"/>
<dbReference type="SUPFAM" id="SSF47823">
    <property type="entry name" value="lambda integrase-like, N-terminal domain"/>
    <property type="match status" value="1"/>
</dbReference>
<dbReference type="GO" id="GO:0006310">
    <property type="term" value="P:DNA recombination"/>
    <property type="evidence" value="ECO:0007669"/>
    <property type="project" value="UniProtKB-KW"/>
</dbReference>
<dbReference type="InterPro" id="IPR010998">
    <property type="entry name" value="Integrase_recombinase_N"/>
</dbReference>
<dbReference type="PANTHER" id="PTHR34605:SF3">
    <property type="entry name" value="P CELL-TYPE AGGLUTINATION PROTEIN MAP4-LIKE-RELATED"/>
    <property type="match status" value="1"/>
</dbReference>
<dbReference type="PANTHER" id="PTHR34605">
    <property type="entry name" value="PHAGE_INTEGRASE DOMAIN-CONTAINING PROTEIN"/>
    <property type="match status" value="1"/>
</dbReference>
<accession>A0A0C3PPC5</accession>
<dbReference type="Gene3D" id="1.10.150.130">
    <property type="match status" value="1"/>
</dbReference>
<dbReference type="GO" id="GO:0003677">
    <property type="term" value="F:DNA binding"/>
    <property type="evidence" value="ECO:0007669"/>
    <property type="project" value="UniProtKB-KW"/>
</dbReference>
<keyword evidence="1" id="KW-0238">DNA-binding</keyword>
<keyword evidence="2" id="KW-0233">DNA recombination</keyword>
<dbReference type="EMBL" id="KN840474">
    <property type="protein sequence ID" value="KIP08778.1"/>
    <property type="molecule type" value="Genomic_DNA"/>
</dbReference>
<reference evidence="3 4" key="1">
    <citation type="journal article" date="2014" name="PLoS Genet.">
        <title>Analysis of the Phlebiopsis gigantea genome, transcriptome and secretome provides insight into its pioneer colonization strategies of wood.</title>
        <authorList>
            <person name="Hori C."/>
            <person name="Ishida T."/>
            <person name="Igarashi K."/>
            <person name="Samejima M."/>
            <person name="Suzuki H."/>
            <person name="Master E."/>
            <person name="Ferreira P."/>
            <person name="Ruiz-Duenas F.J."/>
            <person name="Held B."/>
            <person name="Canessa P."/>
            <person name="Larrondo L.F."/>
            <person name="Schmoll M."/>
            <person name="Druzhinina I.S."/>
            <person name="Kubicek C.P."/>
            <person name="Gaskell J.A."/>
            <person name="Kersten P."/>
            <person name="St John F."/>
            <person name="Glasner J."/>
            <person name="Sabat G."/>
            <person name="Splinter BonDurant S."/>
            <person name="Syed K."/>
            <person name="Yadav J."/>
            <person name="Mgbeahuruike A.C."/>
            <person name="Kovalchuk A."/>
            <person name="Asiegbu F.O."/>
            <person name="Lackner G."/>
            <person name="Hoffmeister D."/>
            <person name="Rencoret J."/>
            <person name="Gutierrez A."/>
            <person name="Sun H."/>
            <person name="Lindquist E."/>
            <person name="Barry K."/>
            <person name="Riley R."/>
            <person name="Grigoriev I.V."/>
            <person name="Henrissat B."/>
            <person name="Kues U."/>
            <person name="Berka R.M."/>
            <person name="Martinez A.T."/>
            <person name="Covert S.F."/>
            <person name="Blanchette R.A."/>
            <person name="Cullen D."/>
        </authorList>
    </citation>
    <scope>NUCLEOTIDE SEQUENCE [LARGE SCALE GENOMIC DNA]</scope>
    <source>
        <strain evidence="3 4">11061_1 CR5-6</strain>
    </source>
</reference>
<dbReference type="Proteomes" id="UP000053257">
    <property type="component" value="Unassembled WGS sequence"/>
</dbReference>
<dbReference type="STRING" id="745531.A0A0C3PPC5"/>
<evidence type="ECO:0000256" key="1">
    <source>
        <dbReference type="ARBA" id="ARBA00023125"/>
    </source>
</evidence>